<organism evidence="2 3">
    <name type="scientific">Rhizobium phage RHph_N37</name>
    <dbReference type="NCBI Taxonomy" id="2509749"/>
    <lineage>
        <taxon>Viruses</taxon>
        <taxon>Duplodnaviria</taxon>
        <taxon>Heunggongvirae</taxon>
        <taxon>Uroviricota</taxon>
        <taxon>Caudoviricetes</taxon>
        <taxon>Autographivirales</taxon>
        <taxon>Dunnvirinae</taxon>
        <taxon>Cuernavacavirus</taxon>
        <taxon>Cuernavacavirus RHphN37</taxon>
    </lineage>
</organism>
<evidence type="ECO:0000313" key="2">
    <source>
        <dbReference type="EMBL" id="QIG73119.1"/>
    </source>
</evidence>
<protein>
    <submittedName>
        <fullName evidence="2">Uncharacterized protein</fullName>
    </submittedName>
</protein>
<accession>A0A7S5UXR2</accession>
<reference evidence="2 3" key="1">
    <citation type="submission" date="2020-01" db="EMBL/GenBank/DDBJ databases">
        <title>Patterns of diversity and host range of bacteriophage communities associated with bean-nodulatin bacteria.</title>
        <authorList>
            <person name="Vann Cauwenberghe J."/>
            <person name="Santamaria R.I."/>
            <person name="Bustos P."/>
            <person name="Juarez S."/>
            <person name="Gonzalez V."/>
        </authorList>
    </citation>
    <scope>NUCLEOTIDE SEQUENCE [LARGE SCALE GENOMIC DNA]</scope>
</reference>
<dbReference type="EMBL" id="MN988528">
    <property type="protein sequence ID" value="QIG73119.1"/>
    <property type="molecule type" value="Genomic_DNA"/>
</dbReference>
<evidence type="ECO:0000313" key="3">
    <source>
        <dbReference type="Proteomes" id="UP000642258"/>
    </source>
</evidence>
<gene>
    <name evidence="2" type="ORF">EVC00_013</name>
</gene>
<proteinExistence type="predicted"/>
<sequence length="483" mass="55072">MLPHLMQLNSVMQAITAGGVVKLEDTCYGQKYDMYNVRDALVERGYNVLGKGHFSVVVSTLESEMRNTVIKIGGCIRDAWLAFAVYAMNNPAPWLPVIHSIHMNKTFYVVEMEKLNSNKLTGCKYDYMQELRTKCVQENPAALGRYVSDRDAICWSLRGSAMTSMKEILGEINDLHGDNYMWRDDQLVLTDPYSSTTANLPRAPLSEWTTIQVQHEDYRAELSPVSEVSTIRREEEVQSLWDKPIDDAAQRPEQGVGILPQVQREVPQWPFIPFEPRRFAAVRTARLNPEDDKRPFRLRTGVHGFRADKLIVDDLVAKGWDFGFAEKHVRAWLEQEVGAGRVARVHDCFVFDRDFGTKSTTAKPESEVHNGQPIPEYCRIPKQARKGKPDEDGRAKPPVRHGFRGGRIVVHKSRRVCADRQLAWDGDRFREIRQDHLNRVEAEWEAIAMRALVGPRQGGAEGKPEAVAKFVPNGPRMRNHWLA</sequence>
<feature type="region of interest" description="Disordered" evidence="1">
    <location>
        <begin position="383"/>
        <end position="402"/>
    </location>
</feature>
<dbReference type="Proteomes" id="UP000642258">
    <property type="component" value="Segment"/>
</dbReference>
<evidence type="ECO:0000256" key="1">
    <source>
        <dbReference type="SAM" id="MobiDB-lite"/>
    </source>
</evidence>
<name>A0A7S5UXR2_9CAUD</name>
<keyword evidence="3" id="KW-1185">Reference proteome</keyword>